<accession>A0ABN2R2A5</accession>
<keyword evidence="1" id="KW-0472">Membrane</keyword>
<dbReference type="Proteomes" id="UP001499854">
    <property type="component" value="Unassembled WGS sequence"/>
</dbReference>
<evidence type="ECO:0000259" key="2">
    <source>
        <dbReference type="Pfam" id="PF10756"/>
    </source>
</evidence>
<organism evidence="3 4">
    <name type="scientific">Catenulispora subtropica</name>
    <dbReference type="NCBI Taxonomy" id="450798"/>
    <lineage>
        <taxon>Bacteria</taxon>
        <taxon>Bacillati</taxon>
        <taxon>Actinomycetota</taxon>
        <taxon>Actinomycetes</taxon>
        <taxon>Catenulisporales</taxon>
        <taxon>Catenulisporaceae</taxon>
        <taxon>Catenulispora</taxon>
    </lineage>
</organism>
<keyword evidence="4" id="KW-1185">Reference proteome</keyword>
<gene>
    <name evidence="3" type="ORF">GCM10009838_19150</name>
</gene>
<name>A0ABN2R2A5_9ACTN</name>
<dbReference type="InterPro" id="IPR019692">
    <property type="entry name" value="CFP-6_PH"/>
</dbReference>
<evidence type="ECO:0000313" key="3">
    <source>
        <dbReference type="EMBL" id="GAA1962411.1"/>
    </source>
</evidence>
<protein>
    <recommendedName>
        <fullName evidence="2">Low molecular weight protein antigen 6 PH domain-containing protein</fullName>
    </recommendedName>
</protein>
<dbReference type="Pfam" id="PF10756">
    <property type="entry name" value="bPH_6"/>
    <property type="match status" value="1"/>
</dbReference>
<keyword evidence="1" id="KW-1133">Transmembrane helix</keyword>
<feature type="transmembrane region" description="Helical" evidence="1">
    <location>
        <begin position="77"/>
        <end position="96"/>
    </location>
</feature>
<sequence length="182" mass="19623">MRVTQRAVKLIEVTGVARPGLLVTFRPPGVVCHDLPMSSNMRFRLKLSPRGWVSSAVFAASPVIIPGLVSLTKPRPVHYNGLGYGLFAVAAALIVLRQIRAATVLEAGGIRMHRTFSSRYLPWNEITGVEVIARAKVRLVHVRTSSGQLVRLPAPIAGGSFEDTQFDAQVAEITAAWSAATA</sequence>
<dbReference type="EMBL" id="BAAAQM010000008">
    <property type="protein sequence ID" value="GAA1962411.1"/>
    <property type="molecule type" value="Genomic_DNA"/>
</dbReference>
<evidence type="ECO:0000256" key="1">
    <source>
        <dbReference type="SAM" id="Phobius"/>
    </source>
</evidence>
<reference evidence="3 4" key="1">
    <citation type="journal article" date="2019" name="Int. J. Syst. Evol. Microbiol.">
        <title>The Global Catalogue of Microorganisms (GCM) 10K type strain sequencing project: providing services to taxonomists for standard genome sequencing and annotation.</title>
        <authorList>
            <consortium name="The Broad Institute Genomics Platform"/>
            <consortium name="The Broad Institute Genome Sequencing Center for Infectious Disease"/>
            <person name="Wu L."/>
            <person name="Ma J."/>
        </authorList>
    </citation>
    <scope>NUCLEOTIDE SEQUENCE [LARGE SCALE GENOMIC DNA]</scope>
    <source>
        <strain evidence="3 4">JCM 16013</strain>
    </source>
</reference>
<evidence type="ECO:0000313" key="4">
    <source>
        <dbReference type="Proteomes" id="UP001499854"/>
    </source>
</evidence>
<proteinExistence type="predicted"/>
<keyword evidence="1" id="KW-0812">Transmembrane</keyword>
<comment type="caution">
    <text evidence="3">The sequence shown here is derived from an EMBL/GenBank/DDBJ whole genome shotgun (WGS) entry which is preliminary data.</text>
</comment>
<feature type="transmembrane region" description="Helical" evidence="1">
    <location>
        <begin position="51"/>
        <end position="71"/>
    </location>
</feature>
<feature type="domain" description="Low molecular weight protein antigen 6 PH" evidence="2">
    <location>
        <begin position="100"/>
        <end position="154"/>
    </location>
</feature>